<evidence type="ECO:0000313" key="4">
    <source>
        <dbReference type="WBParaSite" id="SSLN_0001154401-mRNA-1"/>
    </source>
</evidence>
<sequence>LENYSCKMVSEEKRQYKDLVSRLESNAEDKSSLRLSPSRTIRGLRELTGQPIARSSYQMSTCQVKLPLVAFSTHFLAPFHLLANFADINRSTSFPTSREDSTSSHGRHNSETASSSEDGVLTPPSESSRLSITAKELFCLMSTLNLSFGPSYDFLTADSEEFCLEPELWVVQHYISRFCSIYVDKYESLAPKLWKAIEEAIVSQECIIYSYRPDHASDPYSSGCLASFNYFFYNRDIKRILFFSLRVLKYDPSSLPRSAFASFFFFFT</sequence>
<dbReference type="InterPro" id="IPR038564">
    <property type="entry name" value="Maf1_sf"/>
</dbReference>
<dbReference type="PANTHER" id="PTHR22504">
    <property type="entry name" value="REPRESSOR OF RNA POLYMERASE III TRANSCRIPTION MAF1"/>
    <property type="match status" value="1"/>
</dbReference>
<dbReference type="WBParaSite" id="SSLN_0001154401-mRNA-1">
    <property type="protein sequence ID" value="SSLN_0001154401-mRNA-1"/>
    <property type="gene ID" value="SSLN_0001154401"/>
</dbReference>
<dbReference type="GO" id="GO:0000994">
    <property type="term" value="F:RNA polymerase III core binding"/>
    <property type="evidence" value="ECO:0007669"/>
    <property type="project" value="TreeGrafter"/>
</dbReference>
<comment type="similarity">
    <text evidence="1">Belongs to the MAF1 family.</text>
</comment>
<evidence type="ECO:0000256" key="1">
    <source>
        <dbReference type="ARBA" id="ARBA00006231"/>
    </source>
</evidence>
<proteinExistence type="inferred from homology"/>
<accession>A0A183T3R9</accession>
<reference evidence="4" key="1">
    <citation type="submission" date="2016-06" db="UniProtKB">
        <authorList>
            <consortium name="WormBaseParasite"/>
        </authorList>
    </citation>
    <scope>IDENTIFICATION</scope>
</reference>
<dbReference type="Gene3D" id="3.40.1000.50">
    <property type="entry name" value="Repressor of RNA polymerase III transcription Maf1"/>
    <property type="match status" value="1"/>
</dbReference>
<organism evidence="4">
    <name type="scientific">Schistocephalus solidus</name>
    <name type="common">Tapeworm</name>
    <dbReference type="NCBI Taxonomy" id="70667"/>
    <lineage>
        <taxon>Eukaryota</taxon>
        <taxon>Metazoa</taxon>
        <taxon>Spiralia</taxon>
        <taxon>Lophotrochozoa</taxon>
        <taxon>Platyhelminthes</taxon>
        <taxon>Cestoda</taxon>
        <taxon>Eucestoda</taxon>
        <taxon>Diphyllobothriidea</taxon>
        <taxon>Diphyllobothriidae</taxon>
        <taxon>Schistocephalus</taxon>
    </lineage>
</organism>
<dbReference type="GO" id="GO:0016480">
    <property type="term" value="P:negative regulation of transcription by RNA polymerase III"/>
    <property type="evidence" value="ECO:0007669"/>
    <property type="project" value="InterPro"/>
</dbReference>
<dbReference type="InterPro" id="IPR015257">
    <property type="entry name" value="Maf1"/>
</dbReference>
<feature type="region of interest" description="Disordered" evidence="3">
    <location>
        <begin position="95"/>
        <end position="126"/>
    </location>
</feature>
<evidence type="ECO:0000256" key="2">
    <source>
        <dbReference type="ARBA" id="ARBA00020829"/>
    </source>
</evidence>
<dbReference type="AlphaFoldDB" id="A0A183T3R9"/>
<protein>
    <recommendedName>
        <fullName evidence="2">Repressor of RNA polymerase III transcription MAF1 homolog</fullName>
    </recommendedName>
</protein>
<dbReference type="Pfam" id="PF09174">
    <property type="entry name" value="Maf1"/>
    <property type="match status" value="1"/>
</dbReference>
<evidence type="ECO:0000256" key="3">
    <source>
        <dbReference type="SAM" id="MobiDB-lite"/>
    </source>
</evidence>
<name>A0A183T3R9_SCHSO</name>
<dbReference type="GO" id="GO:0005634">
    <property type="term" value="C:nucleus"/>
    <property type="evidence" value="ECO:0007669"/>
    <property type="project" value="TreeGrafter"/>
</dbReference>
<dbReference type="PANTHER" id="PTHR22504:SF0">
    <property type="entry name" value="REPRESSOR OF RNA POLYMERASE III TRANSCRIPTION MAF1 HOMOLOG"/>
    <property type="match status" value="1"/>
</dbReference>